<proteinExistence type="predicted"/>
<keyword evidence="1" id="KW-0808">Transferase</keyword>
<dbReference type="PANTHER" id="PTHR43877:SF5">
    <property type="entry name" value="BLL8307 PROTEIN"/>
    <property type="match status" value="1"/>
</dbReference>
<protein>
    <submittedName>
        <fullName evidence="4">N-acetyltransferase</fullName>
    </submittedName>
</protein>
<evidence type="ECO:0000256" key="1">
    <source>
        <dbReference type="ARBA" id="ARBA00022679"/>
    </source>
</evidence>
<evidence type="ECO:0000259" key="3">
    <source>
        <dbReference type="PROSITE" id="PS51186"/>
    </source>
</evidence>
<reference evidence="4" key="2">
    <citation type="submission" date="2020-09" db="EMBL/GenBank/DDBJ databases">
        <authorList>
            <person name="Sun Q."/>
            <person name="Kim S."/>
        </authorList>
    </citation>
    <scope>NUCLEOTIDE SEQUENCE</scope>
    <source>
        <strain evidence="4">KCTC 42731</strain>
    </source>
</reference>
<sequence>MLLTIEKDDLLDGQIIELLKDHLKDMYATSPAESVHALKIDELKQPDIQFWAAKVNHQVVGCIALKYQNKHYAEIKSMRTVPAKRGFGVAQKLLNTVIEHAKENHLQHLKLETGTQDFFLPARTLYFKNGFVETQPFAQYKLDKHSTFMTLALD</sequence>
<dbReference type="InterPro" id="IPR000182">
    <property type="entry name" value="GNAT_dom"/>
</dbReference>
<accession>A0A919EKP2</accession>
<organism evidence="4 5">
    <name type="scientific">Thalassotalea marina</name>
    <dbReference type="NCBI Taxonomy" id="1673741"/>
    <lineage>
        <taxon>Bacteria</taxon>
        <taxon>Pseudomonadati</taxon>
        <taxon>Pseudomonadota</taxon>
        <taxon>Gammaproteobacteria</taxon>
        <taxon>Alteromonadales</taxon>
        <taxon>Colwelliaceae</taxon>
        <taxon>Thalassotalea</taxon>
    </lineage>
</organism>
<name>A0A919EKP2_9GAMM</name>
<dbReference type="Proteomes" id="UP000623842">
    <property type="component" value="Unassembled WGS sequence"/>
</dbReference>
<feature type="domain" description="N-acetyltransferase" evidence="3">
    <location>
        <begin position="5"/>
        <end position="154"/>
    </location>
</feature>
<dbReference type="Pfam" id="PF00583">
    <property type="entry name" value="Acetyltransf_1"/>
    <property type="match status" value="1"/>
</dbReference>
<dbReference type="RefSeq" id="WP_189769689.1">
    <property type="nucleotide sequence ID" value="NZ_BNCK01000004.1"/>
</dbReference>
<evidence type="ECO:0000256" key="2">
    <source>
        <dbReference type="ARBA" id="ARBA00023315"/>
    </source>
</evidence>
<dbReference type="PROSITE" id="PS51186">
    <property type="entry name" value="GNAT"/>
    <property type="match status" value="1"/>
</dbReference>
<dbReference type="AlphaFoldDB" id="A0A919EKP2"/>
<reference evidence="4" key="1">
    <citation type="journal article" date="2014" name="Int. J. Syst. Evol. Microbiol.">
        <title>Complete genome sequence of Corynebacterium casei LMG S-19264T (=DSM 44701T), isolated from a smear-ripened cheese.</title>
        <authorList>
            <consortium name="US DOE Joint Genome Institute (JGI-PGF)"/>
            <person name="Walter F."/>
            <person name="Albersmeier A."/>
            <person name="Kalinowski J."/>
            <person name="Ruckert C."/>
        </authorList>
    </citation>
    <scope>NUCLEOTIDE SEQUENCE</scope>
    <source>
        <strain evidence="4">KCTC 42731</strain>
    </source>
</reference>
<evidence type="ECO:0000313" key="4">
    <source>
        <dbReference type="EMBL" id="GHF91231.1"/>
    </source>
</evidence>
<dbReference type="SUPFAM" id="SSF55729">
    <property type="entry name" value="Acyl-CoA N-acyltransferases (Nat)"/>
    <property type="match status" value="1"/>
</dbReference>
<comment type="caution">
    <text evidence="4">The sequence shown here is derived from an EMBL/GenBank/DDBJ whole genome shotgun (WGS) entry which is preliminary data.</text>
</comment>
<dbReference type="CDD" id="cd04301">
    <property type="entry name" value="NAT_SF"/>
    <property type="match status" value="1"/>
</dbReference>
<dbReference type="EMBL" id="BNCK01000004">
    <property type="protein sequence ID" value="GHF91231.1"/>
    <property type="molecule type" value="Genomic_DNA"/>
</dbReference>
<dbReference type="GO" id="GO:0016747">
    <property type="term" value="F:acyltransferase activity, transferring groups other than amino-acyl groups"/>
    <property type="evidence" value="ECO:0007669"/>
    <property type="project" value="InterPro"/>
</dbReference>
<evidence type="ECO:0000313" key="5">
    <source>
        <dbReference type="Proteomes" id="UP000623842"/>
    </source>
</evidence>
<keyword evidence="2" id="KW-0012">Acyltransferase</keyword>
<dbReference type="PANTHER" id="PTHR43877">
    <property type="entry name" value="AMINOALKYLPHOSPHONATE N-ACETYLTRANSFERASE-RELATED-RELATED"/>
    <property type="match status" value="1"/>
</dbReference>
<keyword evidence="5" id="KW-1185">Reference proteome</keyword>
<dbReference type="InterPro" id="IPR016181">
    <property type="entry name" value="Acyl_CoA_acyltransferase"/>
</dbReference>
<gene>
    <name evidence="4" type="ORF">GCM10017161_18770</name>
</gene>
<dbReference type="InterPro" id="IPR050832">
    <property type="entry name" value="Bact_Acetyltransf"/>
</dbReference>
<dbReference type="Gene3D" id="3.40.630.30">
    <property type="match status" value="1"/>
</dbReference>